<reference evidence="2" key="1">
    <citation type="journal article" date="2019" name="Int. J. Syst. Evol. Microbiol.">
        <title>The Global Catalogue of Microorganisms (GCM) 10K type strain sequencing project: providing services to taxonomists for standard genome sequencing and annotation.</title>
        <authorList>
            <consortium name="The Broad Institute Genomics Platform"/>
            <consortium name="The Broad Institute Genome Sequencing Center for Infectious Disease"/>
            <person name="Wu L."/>
            <person name="Ma J."/>
        </authorList>
    </citation>
    <scope>NUCLEOTIDE SEQUENCE [LARGE SCALE GENOMIC DNA]</scope>
    <source>
        <strain evidence="2">JCM 16702</strain>
    </source>
</reference>
<evidence type="ECO:0000313" key="1">
    <source>
        <dbReference type="EMBL" id="GAA4103267.1"/>
    </source>
</evidence>
<dbReference type="EMBL" id="BAAAZG010000070">
    <property type="protein sequence ID" value="GAA4103267.1"/>
    <property type="molecule type" value="Genomic_DNA"/>
</dbReference>
<protein>
    <submittedName>
        <fullName evidence="1">Uncharacterized protein</fullName>
    </submittedName>
</protein>
<organism evidence="1 2">
    <name type="scientific">Actinomadura miaoliensis</name>
    <dbReference type="NCBI Taxonomy" id="430685"/>
    <lineage>
        <taxon>Bacteria</taxon>
        <taxon>Bacillati</taxon>
        <taxon>Actinomycetota</taxon>
        <taxon>Actinomycetes</taxon>
        <taxon>Streptosporangiales</taxon>
        <taxon>Thermomonosporaceae</taxon>
        <taxon>Actinomadura</taxon>
    </lineage>
</organism>
<sequence length="301" mass="31371">MSDVTGAHDGDGREDETFAALFREAEAARELEARFDVRAGLERFNRWLDGREAGPRERERLGAHLAAAVEALEGDWDAPGGAIGRSGPLTVTVTARGAEIRVRAEPGAVRGLPLALVERGVTHLGRLDASGEASFTVRRAEGARLAVPGAVTVRSGRAEAEALRVPAAARFVAADHGDAGGTAARLPGGQTVTVTEKRNRATGRMSTALVARSDAEADADAVLVVSLAGQPLAVPLVWRAATGRASGELRLGPPSGPLALAVVPEPVRDPARLDAGLLARSLERAADPATREALRRLLDRG</sequence>
<dbReference type="RefSeq" id="WP_344958422.1">
    <property type="nucleotide sequence ID" value="NZ_BAAAZG010000070.1"/>
</dbReference>
<comment type="caution">
    <text evidence="1">The sequence shown here is derived from an EMBL/GenBank/DDBJ whole genome shotgun (WGS) entry which is preliminary data.</text>
</comment>
<accession>A0ABP7X2P9</accession>
<gene>
    <name evidence="1" type="ORF">GCM10022214_81960</name>
</gene>
<evidence type="ECO:0000313" key="2">
    <source>
        <dbReference type="Proteomes" id="UP001500683"/>
    </source>
</evidence>
<proteinExistence type="predicted"/>
<dbReference type="Proteomes" id="UP001500683">
    <property type="component" value="Unassembled WGS sequence"/>
</dbReference>
<keyword evidence="2" id="KW-1185">Reference proteome</keyword>
<name>A0ABP7X2P9_9ACTN</name>